<evidence type="ECO:0000313" key="12">
    <source>
        <dbReference type="Proteomes" id="UP000001955"/>
    </source>
</evidence>
<dbReference type="KEGG" id="ebt:EBL_c28010"/>
<dbReference type="Pfam" id="PF03711">
    <property type="entry name" value="OKR_DC_1_C"/>
    <property type="match status" value="1"/>
</dbReference>
<dbReference type="PANTHER" id="PTHR45229">
    <property type="entry name" value="CONSTITUTIVE ORNITHINE DECARBOXYLASE"/>
    <property type="match status" value="1"/>
</dbReference>
<evidence type="ECO:0000256" key="5">
    <source>
        <dbReference type="ARBA" id="ARBA00023239"/>
    </source>
</evidence>
<dbReference type="PATRIC" id="fig|630626.3.peg.2718"/>
<keyword evidence="4 8" id="KW-0663">Pyridoxal phosphate</keyword>
<evidence type="ECO:0000259" key="10">
    <source>
        <dbReference type="PROSITE" id="PS00703"/>
    </source>
</evidence>
<dbReference type="Pfam" id="PF03709">
    <property type="entry name" value="OKR_DC_1_N"/>
    <property type="match status" value="1"/>
</dbReference>
<dbReference type="InterPro" id="IPR008286">
    <property type="entry name" value="Prn/Lys/Arg_de-COase_C"/>
</dbReference>
<dbReference type="PIRSF" id="PIRSF009393">
    <property type="entry name" value="Orn_decarb"/>
    <property type="match status" value="1"/>
</dbReference>
<protein>
    <recommendedName>
        <fullName evidence="7">lysine decarboxylase</fullName>
        <ecNumber evidence="7">4.1.1.18</ecNumber>
    </recommendedName>
</protein>
<comment type="cofactor">
    <cofactor evidence="1">
        <name>pyridoxal 5'-phosphate</name>
        <dbReference type="ChEBI" id="CHEBI:597326"/>
    </cofactor>
</comment>
<feature type="domain" description="Orn/Lys/Arg decarboxylases family 1 pyridoxal-P attachment site" evidence="10">
    <location>
        <begin position="362"/>
        <end position="376"/>
    </location>
</feature>
<dbReference type="PROSITE" id="PS00703">
    <property type="entry name" value="OKR_DC_1"/>
    <property type="match status" value="1"/>
</dbReference>
<dbReference type="GO" id="GO:0005829">
    <property type="term" value="C:cytosol"/>
    <property type="evidence" value="ECO:0007669"/>
    <property type="project" value="TreeGrafter"/>
</dbReference>
<dbReference type="InterPro" id="IPR011193">
    <property type="entry name" value="Orn/lys/arg_de-COase"/>
</dbReference>
<dbReference type="FunFam" id="3.40.640.10:FF:000008">
    <property type="entry name" value="Lysine decarboxylase, inducible"/>
    <property type="match status" value="1"/>
</dbReference>
<dbReference type="NCBIfam" id="NF011929">
    <property type="entry name" value="PRK15400.1"/>
    <property type="match status" value="1"/>
</dbReference>
<dbReference type="NCBIfam" id="NF011928">
    <property type="entry name" value="PRK15399.1"/>
    <property type="match status" value="1"/>
</dbReference>
<evidence type="ECO:0000256" key="4">
    <source>
        <dbReference type="ARBA" id="ARBA00022898"/>
    </source>
</evidence>
<evidence type="ECO:0000256" key="2">
    <source>
        <dbReference type="ARBA" id="ARBA00010671"/>
    </source>
</evidence>
<accession>I2BBG8</accession>
<dbReference type="GO" id="GO:0030170">
    <property type="term" value="F:pyridoxal phosphate binding"/>
    <property type="evidence" value="ECO:0007669"/>
    <property type="project" value="TreeGrafter"/>
</dbReference>
<proteinExistence type="inferred from homology"/>
<evidence type="ECO:0000256" key="1">
    <source>
        <dbReference type="ARBA" id="ARBA00001933"/>
    </source>
</evidence>
<evidence type="ECO:0000256" key="6">
    <source>
        <dbReference type="ARBA" id="ARBA00052461"/>
    </source>
</evidence>
<dbReference type="CDD" id="cd00615">
    <property type="entry name" value="Orn_deC_like"/>
    <property type="match status" value="1"/>
</dbReference>
<dbReference type="SUPFAM" id="SSF53383">
    <property type="entry name" value="PLP-dependent transferases"/>
    <property type="match status" value="1"/>
</dbReference>
<keyword evidence="12" id="KW-1185">Reference proteome</keyword>
<accession>K6WCL8</accession>
<dbReference type="InterPro" id="IPR015424">
    <property type="entry name" value="PyrdxlP-dep_Trfase"/>
</dbReference>
<dbReference type="STRING" id="630626.EBL_c28010"/>
<dbReference type="PANTHER" id="PTHR45229:SF3">
    <property type="entry name" value="BIODEGRADATIVE ARGININE DECARBOXYLASE"/>
    <property type="match status" value="1"/>
</dbReference>
<sequence>MNIIAIMNDVTAYFKEEALRELHEELEKEGFRIAYPQGKADLLKLIENNARLCGVIFDWDTFSLELCADISKLNKRMPVYAFANNYSSLDVRLSDLQLNVRFFEYALGTAGDIAVKIRQSTDHYIDTILPPLTKALFKYVKEEKYTFCTPGHMGGTAFQKSPVGTLFYDFYGENTMRSDISISVTELGSLLDHSGPHREAEEYIARTFNAERSYIVTNGTSTANKIVGMYSSPAGATILIDRNCHKSLTHLMMMSNVIPIYFRPTRNAYGILGGIPKQEFTRESIEERVKNTPNATWPVHAVITNSTYDGLLYNTDYIKNTLEVKSIHFDSAWVPYTNFSPIYKGLCGMSGDRVPGKVIYETQSTHKLLAAFSQASMIHVKGDFNEETFNEAYMMHTSTSPHYGIVASAEMSAAMMRGVTGQRLINDSIDGAIRFRKEIRHLKAESEGWFFDVWQPDSIDDLECWPLNPRNKWHGFADMDENHMYLDPIKVTLLTPGLSPDGALETSGIPASIVSKYLDEHGIIVEKTGPYNLLFLFSIGIDKTKALSLLRALTDFKRVYDLNLKVQNVLPSLYNEAPDFYKNMRIQDLAQGIHDLTVQHNLPDLMYRAFEVLPEMVMTPHDAFQEEVRGNVESCELDDLLGKVNANMILPYPPGVPVVMPGERLTEESLPVLSFLQMLCEIGEHYPGFETDIHGLHRNEETGKYEAMVLLDSVVHSDSKPSDTVKKHAGKKAVSGE</sequence>
<reference evidence="11 12" key="1">
    <citation type="journal article" date="2012" name="J. Bacteriol.">
        <title>Complete genome sequence of the B12-producing Shimwellia blattae strain DSM 4481, isolated from a cockroach.</title>
        <authorList>
            <person name="Brzuszkiewicz E."/>
            <person name="Waschkowitz T."/>
            <person name="Wiezer A."/>
            <person name="Daniel R."/>
        </authorList>
    </citation>
    <scope>NUCLEOTIDE SEQUENCE [LARGE SCALE GENOMIC DNA]</scope>
    <source>
        <strain evidence="12">ATCC 29907 / DSM 4481 / JCM 1650 / NBRC 105725 / CDC 9005-74</strain>
    </source>
</reference>
<dbReference type="RefSeq" id="WP_002439058.1">
    <property type="nucleotide sequence ID" value="NC_017910.1"/>
</dbReference>
<dbReference type="EC" id="4.1.1.18" evidence="7"/>
<keyword evidence="5" id="KW-0456">Lyase</keyword>
<dbReference type="InterPro" id="IPR036633">
    <property type="entry name" value="Prn/Lys/Arg_de-COase_C_sf"/>
</dbReference>
<dbReference type="FunFam" id="3.90.1150.10:FF:000016">
    <property type="entry name" value="Lysine decarboxylase, inducible"/>
    <property type="match status" value="1"/>
</dbReference>
<dbReference type="SUPFAM" id="SSF55904">
    <property type="entry name" value="Ornithine decarboxylase C-terminal domain"/>
    <property type="match status" value="1"/>
</dbReference>
<dbReference type="GO" id="GO:0008792">
    <property type="term" value="F:arginine decarboxylase activity"/>
    <property type="evidence" value="ECO:0007669"/>
    <property type="project" value="TreeGrafter"/>
</dbReference>
<dbReference type="eggNOG" id="COG1982">
    <property type="taxonomic scope" value="Bacteria"/>
</dbReference>
<dbReference type="AlphaFoldDB" id="I2BBG8"/>
<dbReference type="Pfam" id="PF01276">
    <property type="entry name" value="OKR_DC_1"/>
    <property type="match status" value="1"/>
</dbReference>
<dbReference type="GO" id="GO:0006527">
    <property type="term" value="P:L-arginine catabolic process"/>
    <property type="evidence" value="ECO:0007669"/>
    <property type="project" value="TreeGrafter"/>
</dbReference>
<keyword evidence="3" id="KW-0210">Decarboxylase</keyword>
<dbReference type="GO" id="GO:0008168">
    <property type="term" value="F:methyltransferase activity"/>
    <property type="evidence" value="ECO:0007669"/>
    <property type="project" value="UniProtKB-KW"/>
</dbReference>
<dbReference type="InterPro" id="IPR000310">
    <property type="entry name" value="Orn/Lys/Arg_deCO2ase_major_dom"/>
</dbReference>
<dbReference type="HOGENOM" id="CLU_014292_3_0_6"/>
<dbReference type="Gene3D" id="3.40.640.10">
    <property type="entry name" value="Type I PLP-dependent aspartate aminotransferase-like (Major domain)"/>
    <property type="match status" value="1"/>
</dbReference>
<gene>
    <name evidence="11" type="primary">cadA1</name>
    <name evidence="11" type="ordered locus">EBL_c28010</name>
</gene>
<dbReference type="OrthoDB" id="9761189at2"/>
<organism evidence="11 12">
    <name type="scientific">Shimwellia blattae (strain ATCC 29907 / DSM 4481 / JCM 1650 / NBRC 105725 / CDC 9005-74)</name>
    <name type="common">Escherichia blattae</name>
    <dbReference type="NCBI Taxonomy" id="630626"/>
    <lineage>
        <taxon>Bacteria</taxon>
        <taxon>Pseudomonadati</taxon>
        <taxon>Pseudomonadota</taxon>
        <taxon>Gammaproteobacteria</taxon>
        <taxon>Enterobacterales</taxon>
        <taxon>Enterobacteriaceae</taxon>
        <taxon>Shimwellia</taxon>
    </lineage>
</organism>
<dbReference type="GO" id="GO:0032259">
    <property type="term" value="P:methylation"/>
    <property type="evidence" value="ECO:0007669"/>
    <property type="project" value="UniProtKB-KW"/>
</dbReference>
<dbReference type="Gene3D" id="3.90.1150.10">
    <property type="entry name" value="Aspartate Aminotransferase, domain 1"/>
    <property type="match status" value="1"/>
</dbReference>
<feature type="modified residue" description="N6-(pyridoxal phosphate)lysine" evidence="8">
    <location>
        <position position="367"/>
    </location>
</feature>
<feature type="region of interest" description="Disordered" evidence="9">
    <location>
        <begin position="718"/>
        <end position="737"/>
    </location>
</feature>
<dbReference type="Gene3D" id="3.90.100.10">
    <property type="entry name" value="Orn/Lys/Arg decarboxylase, C-terminal domain"/>
    <property type="match status" value="1"/>
</dbReference>
<comment type="catalytic activity">
    <reaction evidence="6">
        <text>L-lysine + H(+) = cadaverine + CO2</text>
        <dbReference type="Rhea" id="RHEA:22352"/>
        <dbReference type="ChEBI" id="CHEBI:15378"/>
        <dbReference type="ChEBI" id="CHEBI:16526"/>
        <dbReference type="ChEBI" id="CHEBI:32551"/>
        <dbReference type="ChEBI" id="CHEBI:58384"/>
        <dbReference type="EC" id="4.1.1.18"/>
    </reaction>
</comment>
<dbReference type="FunFam" id="3.90.100.10:FF:000001">
    <property type="entry name" value="Lysine decarboxylase, inducible"/>
    <property type="match status" value="1"/>
</dbReference>
<evidence type="ECO:0000256" key="3">
    <source>
        <dbReference type="ARBA" id="ARBA00022793"/>
    </source>
</evidence>
<dbReference type="InterPro" id="IPR015421">
    <property type="entry name" value="PyrdxlP-dep_Trfase_major"/>
</dbReference>
<dbReference type="Gene3D" id="3.40.50.2300">
    <property type="match status" value="1"/>
</dbReference>
<evidence type="ECO:0000256" key="7">
    <source>
        <dbReference type="ARBA" id="ARBA00066446"/>
    </source>
</evidence>
<dbReference type="InterPro" id="IPR005308">
    <property type="entry name" value="OKR_de-COase_N"/>
</dbReference>
<dbReference type="EMBL" id="CP001560">
    <property type="protein sequence ID" value="AFJ47872.1"/>
    <property type="molecule type" value="Genomic_DNA"/>
</dbReference>
<keyword evidence="11" id="KW-0808">Transferase</keyword>
<evidence type="ECO:0000256" key="8">
    <source>
        <dbReference type="PIRSR" id="PIRSR009393-1"/>
    </source>
</evidence>
<dbReference type="InterPro" id="IPR015422">
    <property type="entry name" value="PyrdxlP-dep_Trfase_small"/>
</dbReference>
<evidence type="ECO:0000256" key="9">
    <source>
        <dbReference type="SAM" id="MobiDB-lite"/>
    </source>
</evidence>
<name>I2BBG8_SHIBC</name>
<keyword evidence="11" id="KW-0489">Methyltransferase</keyword>
<dbReference type="GO" id="GO:0008923">
    <property type="term" value="F:lysine decarboxylase activity"/>
    <property type="evidence" value="ECO:0007669"/>
    <property type="project" value="UniProtKB-EC"/>
</dbReference>
<evidence type="ECO:0000313" key="11">
    <source>
        <dbReference type="EMBL" id="AFJ47872.1"/>
    </source>
</evidence>
<comment type="similarity">
    <text evidence="2">Belongs to the Orn/Lys/Arg decarboxylase class-I family.</text>
</comment>
<dbReference type="Proteomes" id="UP000001955">
    <property type="component" value="Chromosome"/>
</dbReference>